<evidence type="ECO:0000256" key="3">
    <source>
        <dbReference type="ARBA" id="ARBA00014754"/>
    </source>
</evidence>
<evidence type="ECO:0000256" key="4">
    <source>
        <dbReference type="ARBA" id="ARBA00022729"/>
    </source>
</evidence>
<evidence type="ECO:0000256" key="2">
    <source>
        <dbReference type="ARBA" id="ARBA00010474"/>
    </source>
</evidence>
<dbReference type="GO" id="GO:0042597">
    <property type="term" value="C:periplasmic space"/>
    <property type="evidence" value="ECO:0007669"/>
    <property type="project" value="UniProtKB-SubCell"/>
</dbReference>
<dbReference type="EMBL" id="JAFNAA010000001">
    <property type="protein sequence ID" value="MBO1106729.1"/>
    <property type="molecule type" value="Genomic_DNA"/>
</dbReference>
<dbReference type="PANTHER" id="PTHR36307:SF1">
    <property type="entry name" value="FLAGELLA BASAL BODY P-RING FORMATION PROTEIN FLGA"/>
    <property type="match status" value="1"/>
</dbReference>
<evidence type="ECO:0000256" key="5">
    <source>
        <dbReference type="ARBA" id="ARBA00022764"/>
    </source>
</evidence>
<gene>
    <name evidence="8" type="primary">flgA</name>
    <name evidence="8" type="ORF">J2R62_00585</name>
</gene>
<evidence type="ECO:0000256" key="6">
    <source>
        <dbReference type="ARBA" id="ARBA00025643"/>
    </source>
</evidence>
<comment type="subcellular location">
    <subcellularLocation>
        <location evidence="1 7">Periplasm</location>
    </subcellularLocation>
</comment>
<comment type="similarity">
    <text evidence="2 7">Belongs to the FlgA family.</text>
</comment>
<dbReference type="AlphaFoldDB" id="A0A2P1VPE1"/>
<comment type="caution">
    <text evidence="8">The sequence shown here is derived from an EMBL/GenBank/DDBJ whole genome shotgun (WGS) entry which is preliminary data.</text>
</comment>
<dbReference type="PANTHER" id="PTHR36307">
    <property type="entry name" value="FLAGELLA BASAL BODY P-RING FORMATION PROTEIN FLGA"/>
    <property type="match status" value="1"/>
</dbReference>
<keyword evidence="8" id="KW-0282">Flagellum</keyword>
<protein>
    <recommendedName>
        <fullName evidence="3 7">Flagella basal body P-ring formation protein FlgA</fullName>
    </recommendedName>
</protein>
<dbReference type="GO" id="GO:0044780">
    <property type="term" value="P:bacterial-type flagellum assembly"/>
    <property type="evidence" value="ECO:0007669"/>
    <property type="project" value="InterPro"/>
</dbReference>
<dbReference type="Proteomes" id="UP000664658">
    <property type="component" value="Unassembled WGS sequence"/>
</dbReference>
<dbReference type="InterPro" id="IPR013974">
    <property type="entry name" value="SAF"/>
</dbReference>
<keyword evidence="8" id="KW-0969">Cilium</keyword>
<dbReference type="InterPro" id="IPR017585">
    <property type="entry name" value="SAF_FlgA"/>
</dbReference>
<evidence type="ECO:0000313" key="9">
    <source>
        <dbReference type="Proteomes" id="UP000664658"/>
    </source>
</evidence>
<dbReference type="RefSeq" id="WP_047708055.1">
    <property type="nucleotide sequence ID" value="NZ_CP027852.1"/>
</dbReference>
<dbReference type="GeneID" id="69705693"/>
<keyword evidence="4" id="KW-0732">Signal</keyword>
<dbReference type="InterPro" id="IPR041231">
    <property type="entry name" value="FlgA_N"/>
</dbReference>
<sequence>MAANAEPAYQEPSSITQAAESFVISQLPSENTLQHQVRVTPLDPRLKFERCATDLETTLPGRQTITSRATVLVRCPTQNWQVYVPVKILSVSPVVVSARAMRSDTVLQADDLNVVYKDVRQAQARIFDNVDELVGAKTIKPLNANAPISTAQICQVCKGDRVVLKAGKPGLSVVASGTALGNGTVGDTIQIRNSRSQRVINAVVSRVGEAVVTY</sequence>
<dbReference type="Gene3D" id="3.90.1210.10">
    <property type="entry name" value="Antifreeze-like/N-acetylneuraminic acid synthase C-terminal domain"/>
    <property type="match status" value="1"/>
</dbReference>
<organism evidence="8 9">
    <name type="scientific">Plesiomonas shigelloides</name>
    <name type="common">Aeromonas shigelloides</name>
    <dbReference type="NCBI Taxonomy" id="703"/>
    <lineage>
        <taxon>Bacteria</taxon>
        <taxon>Pseudomonadati</taxon>
        <taxon>Pseudomonadota</taxon>
        <taxon>Gammaproteobacteria</taxon>
        <taxon>Enterobacterales</taxon>
        <taxon>Enterobacteriaceae</taxon>
        <taxon>Plesiomonas</taxon>
    </lineage>
</organism>
<reference evidence="8" key="1">
    <citation type="submission" date="2021-03" db="EMBL/GenBank/DDBJ databases">
        <title>Plesiomonas shigelloides zfcc0051, isolated from zebrafish feces.</title>
        <authorList>
            <person name="Vanderhoek Z."/>
            <person name="Gaulke C."/>
        </authorList>
    </citation>
    <scope>NUCLEOTIDE SEQUENCE</scope>
    <source>
        <strain evidence="8">Zfcc0051</strain>
    </source>
</reference>
<dbReference type="SMART" id="SM00858">
    <property type="entry name" value="SAF"/>
    <property type="match status" value="1"/>
</dbReference>
<dbReference type="NCBIfam" id="TIGR03170">
    <property type="entry name" value="flgA_cterm"/>
    <property type="match status" value="1"/>
</dbReference>
<dbReference type="InterPro" id="IPR039246">
    <property type="entry name" value="Flagellar_FlgA"/>
</dbReference>
<keyword evidence="8" id="KW-0966">Cell projection</keyword>
<evidence type="ECO:0000256" key="7">
    <source>
        <dbReference type="RuleBase" id="RU362063"/>
    </source>
</evidence>
<evidence type="ECO:0000256" key="1">
    <source>
        <dbReference type="ARBA" id="ARBA00004418"/>
    </source>
</evidence>
<dbReference type="CDD" id="cd11614">
    <property type="entry name" value="SAF_CpaB_FlgA_like"/>
    <property type="match status" value="1"/>
</dbReference>
<dbReference type="Pfam" id="PF17656">
    <property type="entry name" value="ChapFlgA_N"/>
    <property type="match status" value="1"/>
</dbReference>
<keyword evidence="5 7" id="KW-0574">Periplasm</keyword>
<accession>A0A2P1VPE1</accession>
<proteinExistence type="inferred from homology"/>
<keyword evidence="7" id="KW-1005">Bacterial flagellum biogenesis</keyword>
<dbReference type="Pfam" id="PF13144">
    <property type="entry name" value="ChapFlgA"/>
    <property type="match status" value="1"/>
</dbReference>
<comment type="function">
    <text evidence="6 7">Involved in the assembly process of the P-ring formation. It may associate with FlgF on the rod constituting a structure essential for the P-ring assembly or may act as a modulator protein for the P-ring assembly.</text>
</comment>
<evidence type="ECO:0000313" key="8">
    <source>
        <dbReference type="EMBL" id="MBO1106729.1"/>
    </source>
</evidence>
<dbReference type="Gene3D" id="2.30.30.760">
    <property type="match status" value="1"/>
</dbReference>
<name>A0A2P1VPE1_PLESH</name>